<name>A0A6J4L483_9BACT</name>
<evidence type="ECO:0000313" key="1">
    <source>
        <dbReference type="EMBL" id="CAA9323683.1"/>
    </source>
</evidence>
<sequence>MIPTPAQLARDGQDPVIASSDLLADLVAQSARMLGLTGEAAEQWASGVSAEACRLLRREERERTAGYYRARPFLNGRRWIVVSPDTGSVTRHSYPTETLAVRAASHLNAERLAALGRADSDRGAA</sequence>
<proteinExistence type="predicted"/>
<dbReference type="EMBL" id="CADCTW010000097">
    <property type="protein sequence ID" value="CAA9323683.1"/>
    <property type="molecule type" value="Genomic_DNA"/>
</dbReference>
<accession>A0A6J4L483</accession>
<reference evidence="1" key="1">
    <citation type="submission" date="2020-02" db="EMBL/GenBank/DDBJ databases">
        <authorList>
            <person name="Meier V. D."/>
        </authorList>
    </citation>
    <scope>NUCLEOTIDE SEQUENCE</scope>
    <source>
        <strain evidence="1">AVDCRST_MAG68</strain>
    </source>
</reference>
<gene>
    <name evidence="1" type="ORF">AVDCRST_MAG68-2111</name>
</gene>
<organism evidence="1">
    <name type="scientific">uncultured Gemmatimonadota bacterium</name>
    <dbReference type="NCBI Taxonomy" id="203437"/>
    <lineage>
        <taxon>Bacteria</taxon>
        <taxon>Pseudomonadati</taxon>
        <taxon>Gemmatimonadota</taxon>
        <taxon>environmental samples</taxon>
    </lineage>
</organism>
<dbReference type="AlphaFoldDB" id="A0A6J4L483"/>
<protein>
    <submittedName>
        <fullName evidence="1">Uncharacterized protein</fullName>
    </submittedName>
</protein>